<dbReference type="AlphaFoldDB" id="A0AAW2SN78"/>
<organism evidence="1">
    <name type="scientific">Sesamum latifolium</name>
    <dbReference type="NCBI Taxonomy" id="2727402"/>
    <lineage>
        <taxon>Eukaryota</taxon>
        <taxon>Viridiplantae</taxon>
        <taxon>Streptophyta</taxon>
        <taxon>Embryophyta</taxon>
        <taxon>Tracheophyta</taxon>
        <taxon>Spermatophyta</taxon>
        <taxon>Magnoliopsida</taxon>
        <taxon>eudicotyledons</taxon>
        <taxon>Gunneridae</taxon>
        <taxon>Pentapetalae</taxon>
        <taxon>asterids</taxon>
        <taxon>lamiids</taxon>
        <taxon>Lamiales</taxon>
        <taxon>Pedaliaceae</taxon>
        <taxon>Sesamum</taxon>
    </lineage>
</organism>
<accession>A0AAW2SN78</accession>
<sequence length="103" mass="11562">MDAQDVKSNLVLILDFGSQYTHLITRRIRALNVFSLCVNGTSSLKIDRRSEPECHHPLRWSAQRSRAERAVFCTWVHRVRGVEQGACFGNMLWAATDCAATGG</sequence>
<reference evidence="1" key="1">
    <citation type="submission" date="2020-06" db="EMBL/GenBank/DDBJ databases">
        <authorList>
            <person name="Li T."/>
            <person name="Hu X."/>
            <person name="Zhang T."/>
            <person name="Song X."/>
            <person name="Zhang H."/>
            <person name="Dai N."/>
            <person name="Sheng W."/>
            <person name="Hou X."/>
            <person name="Wei L."/>
        </authorList>
    </citation>
    <scope>NUCLEOTIDE SEQUENCE</scope>
    <source>
        <strain evidence="1">KEN1</strain>
        <tissue evidence="1">Leaf</tissue>
    </source>
</reference>
<reference evidence="1" key="2">
    <citation type="journal article" date="2024" name="Plant">
        <title>Genomic evolution and insights into agronomic trait innovations of Sesamum species.</title>
        <authorList>
            <person name="Miao H."/>
            <person name="Wang L."/>
            <person name="Qu L."/>
            <person name="Liu H."/>
            <person name="Sun Y."/>
            <person name="Le M."/>
            <person name="Wang Q."/>
            <person name="Wei S."/>
            <person name="Zheng Y."/>
            <person name="Lin W."/>
            <person name="Duan Y."/>
            <person name="Cao H."/>
            <person name="Xiong S."/>
            <person name="Wang X."/>
            <person name="Wei L."/>
            <person name="Li C."/>
            <person name="Ma Q."/>
            <person name="Ju M."/>
            <person name="Zhao R."/>
            <person name="Li G."/>
            <person name="Mu C."/>
            <person name="Tian Q."/>
            <person name="Mei H."/>
            <person name="Zhang T."/>
            <person name="Gao T."/>
            <person name="Zhang H."/>
        </authorList>
    </citation>
    <scope>NUCLEOTIDE SEQUENCE</scope>
    <source>
        <strain evidence="1">KEN1</strain>
    </source>
</reference>
<evidence type="ECO:0008006" key="2">
    <source>
        <dbReference type="Google" id="ProtNLM"/>
    </source>
</evidence>
<gene>
    <name evidence="1" type="ORF">Slati_4322100</name>
</gene>
<evidence type="ECO:0000313" key="1">
    <source>
        <dbReference type="EMBL" id="KAL0393559.1"/>
    </source>
</evidence>
<proteinExistence type="predicted"/>
<dbReference type="EMBL" id="JACGWN010000016">
    <property type="protein sequence ID" value="KAL0393559.1"/>
    <property type="molecule type" value="Genomic_DNA"/>
</dbReference>
<protein>
    <recommendedName>
        <fullName evidence="2">GMP synthase</fullName>
    </recommendedName>
</protein>
<comment type="caution">
    <text evidence="1">The sequence shown here is derived from an EMBL/GenBank/DDBJ whole genome shotgun (WGS) entry which is preliminary data.</text>
</comment>
<name>A0AAW2SN78_9LAMI</name>